<organism evidence="2 3">
    <name type="scientific">Gulbenkiania indica</name>
    <dbReference type="NCBI Taxonomy" id="375574"/>
    <lineage>
        <taxon>Bacteria</taxon>
        <taxon>Pseudomonadati</taxon>
        <taxon>Pseudomonadota</taxon>
        <taxon>Betaproteobacteria</taxon>
        <taxon>Neisseriales</taxon>
        <taxon>Chromobacteriaceae</taxon>
        <taxon>Gulbenkiania</taxon>
    </lineage>
</organism>
<evidence type="ECO:0000313" key="2">
    <source>
        <dbReference type="EMBL" id="CUA81582.1"/>
    </source>
</evidence>
<proteinExistence type="predicted"/>
<evidence type="ECO:0000313" key="3">
    <source>
        <dbReference type="Proteomes" id="UP000243535"/>
    </source>
</evidence>
<dbReference type="PANTHER" id="PTHR14119:SF3">
    <property type="entry name" value="ISOCHORISMATASE DOMAIN-CONTAINING PROTEIN 2"/>
    <property type="match status" value="1"/>
</dbReference>
<dbReference type="EMBL" id="CYHA01000001">
    <property type="protein sequence ID" value="CUA81582.1"/>
    <property type="molecule type" value="Genomic_DNA"/>
</dbReference>
<gene>
    <name evidence="2" type="ORF">Ga0061063_0424</name>
</gene>
<dbReference type="RefSeq" id="WP_054284762.1">
    <property type="nucleotide sequence ID" value="NZ_CYHA01000001.1"/>
</dbReference>
<dbReference type="CDD" id="cd01012">
    <property type="entry name" value="YcaC_related"/>
    <property type="match status" value="1"/>
</dbReference>
<dbReference type="InterPro" id="IPR050993">
    <property type="entry name" value="Isochorismatase_domain"/>
</dbReference>
<dbReference type="InterPro" id="IPR036380">
    <property type="entry name" value="Isochorismatase-like_sf"/>
</dbReference>
<dbReference type="InterPro" id="IPR000868">
    <property type="entry name" value="Isochorismatase-like_dom"/>
</dbReference>
<dbReference type="AlphaFoldDB" id="A0A0K6GSJ6"/>
<dbReference type="PANTHER" id="PTHR14119">
    <property type="entry name" value="HYDROLASE"/>
    <property type="match status" value="1"/>
</dbReference>
<accession>A0A0K6GSJ6</accession>
<dbReference type="Gene3D" id="3.40.50.850">
    <property type="entry name" value="Isochorismatase-like"/>
    <property type="match status" value="1"/>
</dbReference>
<dbReference type="STRING" id="375574.GCA_001418035_00223"/>
<feature type="domain" description="Isochorismatase-like" evidence="1">
    <location>
        <begin position="9"/>
        <end position="155"/>
    </location>
</feature>
<keyword evidence="3" id="KW-1185">Reference proteome</keyword>
<evidence type="ECO:0000259" key="1">
    <source>
        <dbReference type="Pfam" id="PF00857"/>
    </source>
</evidence>
<dbReference type="SUPFAM" id="SSF52499">
    <property type="entry name" value="Isochorismatase-like hydrolases"/>
    <property type="match status" value="1"/>
</dbReference>
<dbReference type="Pfam" id="PF00857">
    <property type="entry name" value="Isochorismatase"/>
    <property type="match status" value="1"/>
</dbReference>
<name>A0A0K6GSJ6_9NEIS</name>
<protein>
    <submittedName>
        <fullName evidence="2">Nicotinamidase-related amidase</fullName>
    </submittedName>
</protein>
<sequence length="183" mass="19882">MLMDREQATLLVVDIQEKLLPAVEDAAGLMARTRWLLGVAQATGLPVVFSEQYPQGLGPTMAVLLEAAPHATVVEKKHFSCLAADCLPEMLLERDQVIVCGMEAHVCVLQTVLELLAVGKAVFVVEDAISSRRGSDRLAAIARMRAAGAVIVTREMVLFEMLRTAGTPQFKLLSQQFLLGEQP</sequence>
<dbReference type="Proteomes" id="UP000243535">
    <property type="component" value="Unassembled WGS sequence"/>
</dbReference>
<dbReference type="OrthoDB" id="9796958at2"/>
<reference evidence="3" key="1">
    <citation type="submission" date="2015-08" db="EMBL/GenBank/DDBJ databases">
        <authorList>
            <person name="Varghese N."/>
        </authorList>
    </citation>
    <scope>NUCLEOTIDE SEQUENCE [LARGE SCALE GENOMIC DNA]</scope>
    <source>
        <strain evidence="3">DSM 17901</strain>
    </source>
</reference>